<name>A0A9W7GTD0_HIBTR</name>
<dbReference type="AlphaFoldDB" id="A0A9W7GTD0"/>
<sequence>MNFSIMVFFNLFLFSLMLTSTTVFTNSIDFYKLSIQWGRSTCSNGQTRCPTPLPPSVDKKFTIHGLWPQDAMDDPIDPYTVTHPCIPTAPTPSTQLQNLLGPLRPNLDTEWPDLKNPLDHNANLQFWEREWNKHGTFGRAYPILNLAPEKKYKVQDVIKLVKRLTGGKPEIACNVNRTTKLVQLWEIRLRYHKPDPQGLVHLIRDCPFQLSHNSGGRAKAPCRNMNQKIIVP</sequence>
<dbReference type="GO" id="GO:0006401">
    <property type="term" value="P:RNA catabolic process"/>
    <property type="evidence" value="ECO:0007669"/>
    <property type="project" value="TreeGrafter"/>
</dbReference>
<evidence type="ECO:0000256" key="3">
    <source>
        <dbReference type="ARBA" id="ARBA00023239"/>
    </source>
</evidence>
<keyword evidence="2" id="KW-0540">Nuclease</keyword>
<organism evidence="6 7">
    <name type="scientific">Hibiscus trionum</name>
    <name type="common">Flower of an hour</name>
    <dbReference type="NCBI Taxonomy" id="183268"/>
    <lineage>
        <taxon>Eukaryota</taxon>
        <taxon>Viridiplantae</taxon>
        <taxon>Streptophyta</taxon>
        <taxon>Embryophyta</taxon>
        <taxon>Tracheophyta</taxon>
        <taxon>Spermatophyta</taxon>
        <taxon>Magnoliopsida</taxon>
        <taxon>eudicotyledons</taxon>
        <taxon>Gunneridae</taxon>
        <taxon>Pentapetalae</taxon>
        <taxon>rosids</taxon>
        <taxon>malvids</taxon>
        <taxon>Malvales</taxon>
        <taxon>Malvaceae</taxon>
        <taxon>Malvoideae</taxon>
        <taxon>Hibiscus</taxon>
    </lineage>
</organism>
<evidence type="ECO:0000256" key="5">
    <source>
        <dbReference type="SAM" id="SignalP"/>
    </source>
</evidence>
<dbReference type="InterPro" id="IPR036430">
    <property type="entry name" value="RNase_T2-like_sf"/>
</dbReference>
<evidence type="ECO:0000256" key="1">
    <source>
        <dbReference type="ARBA" id="ARBA00007469"/>
    </source>
</evidence>
<dbReference type="Pfam" id="PF00445">
    <property type="entry name" value="Ribonuclease_T2"/>
    <property type="match status" value="1"/>
</dbReference>
<feature type="chain" id="PRO_5040947733" evidence="5">
    <location>
        <begin position="28"/>
        <end position="232"/>
    </location>
</feature>
<comment type="similarity">
    <text evidence="1 4">Belongs to the RNase T2 family.</text>
</comment>
<dbReference type="InterPro" id="IPR001568">
    <property type="entry name" value="RNase_T2-like"/>
</dbReference>
<dbReference type="GO" id="GO:0033897">
    <property type="term" value="F:ribonuclease T2 activity"/>
    <property type="evidence" value="ECO:0007669"/>
    <property type="project" value="InterPro"/>
</dbReference>
<evidence type="ECO:0000256" key="2">
    <source>
        <dbReference type="ARBA" id="ARBA00022722"/>
    </source>
</evidence>
<feature type="signal peptide" evidence="5">
    <location>
        <begin position="1"/>
        <end position="27"/>
    </location>
</feature>
<keyword evidence="2" id="KW-0378">Hydrolase</keyword>
<keyword evidence="7" id="KW-1185">Reference proteome</keyword>
<dbReference type="SUPFAM" id="SSF55895">
    <property type="entry name" value="Ribonuclease Rh-like"/>
    <property type="match status" value="1"/>
</dbReference>
<dbReference type="Gene3D" id="3.90.730.10">
    <property type="entry name" value="Ribonuclease T2-like"/>
    <property type="match status" value="2"/>
</dbReference>
<dbReference type="Proteomes" id="UP001165190">
    <property type="component" value="Unassembled WGS sequence"/>
</dbReference>
<gene>
    <name evidence="6" type="ORF">HRI_000197300</name>
</gene>
<reference evidence="6" key="1">
    <citation type="submission" date="2023-05" db="EMBL/GenBank/DDBJ databases">
        <title>Genome and transcriptome analyses reveal genes involved in the formation of fine ridges on petal epidermal cells in Hibiscus trionum.</title>
        <authorList>
            <person name="Koshimizu S."/>
            <person name="Masuda S."/>
            <person name="Ishii T."/>
            <person name="Shirasu K."/>
            <person name="Hoshino A."/>
            <person name="Arita M."/>
        </authorList>
    </citation>
    <scope>NUCLEOTIDE SEQUENCE</scope>
    <source>
        <strain evidence="6">Hamamatsu line</strain>
    </source>
</reference>
<evidence type="ECO:0000256" key="4">
    <source>
        <dbReference type="RuleBase" id="RU004328"/>
    </source>
</evidence>
<dbReference type="GO" id="GO:0003723">
    <property type="term" value="F:RNA binding"/>
    <property type="evidence" value="ECO:0007669"/>
    <property type="project" value="InterPro"/>
</dbReference>
<keyword evidence="5" id="KW-0732">Signal</keyword>
<proteinExistence type="inferred from homology"/>
<dbReference type="PROSITE" id="PS00530">
    <property type="entry name" value="RNASE_T2_1"/>
    <property type="match status" value="1"/>
</dbReference>
<evidence type="ECO:0000313" key="7">
    <source>
        <dbReference type="Proteomes" id="UP001165190"/>
    </source>
</evidence>
<dbReference type="PANTHER" id="PTHR11240:SF84">
    <property type="entry name" value="RIBONUCLEASE 1-LIKE"/>
    <property type="match status" value="1"/>
</dbReference>
<comment type="caution">
    <text evidence="6">The sequence shown here is derived from an EMBL/GenBank/DDBJ whole genome shotgun (WGS) entry which is preliminary data.</text>
</comment>
<dbReference type="EMBL" id="BSYR01000003">
    <property type="protein sequence ID" value="GMI65280.1"/>
    <property type="molecule type" value="Genomic_DNA"/>
</dbReference>
<dbReference type="OrthoDB" id="1632607at2759"/>
<protein>
    <submittedName>
        <fullName evidence="6">Uncharacterized protein</fullName>
    </submittedName>
</protein>
<dbReference type="InterPro" id="IPR018188">
    <property type="entry name" value="RNase_T2_His_AS_1"/>
</dbReference>
<evidence type="ECO:0000313" key="6">
    <source>
        <dbReference type="EMBL" id="GMI65280.1"/>
    </source>
</evidence>
<keyword evidence="3" id="KW-0456">Lyase</keyword>
<dbReference type="PANTHER" id="PTHR11240">
    <property type="entry name" value="RIBONUCLEASE T2"/>
    <property type="match status" value="1"/>
</dbReference>
<accession>A0A9W7GTD0</accession>
<dbReference type="GO" id="GO:0005576">
    <property type="term" value="C:extracellular region"/>
    <property type="evidence" value="ECO:0007669"/>
    <property type="project" value="TreeGrafter"/>
</dbReference>